<sequence>MSAVIPPVTSDHWSYAHGEFFVEASGRNLHRRATIPEIKTQFDGTPDSSKDRPAHWYEAQLVHYGLPPSKNKGTAKMRLYEALNGGKLTVPSHVLKLEADLKKEWTKRDREAKQALKNQSTTTTKGGTKRKATDDTPQAGSSSTTATKKARTIATPKPKAAPKPAAPKPAATKPAAAEPAKKQTARRGGTSASRAGSHAVASSSSRPPPAPSAPAPPPSRPIQTARRSNWNGPFGGHTNPSSSPAKHSSSTPSSWNSYSSSNNNTNDDPPPPYPGSPTYDSYNQYSNPPPTSSPSLPPLGLLNGNYELQPEDPSFDERGDSRMTVTLDGTALWGSFTVGPVEGIWRLEQRPYQSSHDKLYLRWRGDDEQGGRWDEEGDGSYIKFLGDGLVEGAIAFYGRMICFDGRRVSRRDETRSGISAYEMRDRWAERAL</sequence>
<feature type="compositionally biased region" description="Low complexity" evidence="1">
    <location>
        <begin position="168"/>
        <end position="178"/>
    </location>
</feature>
<dbReference type="Proteomes" id="UP001174997">
    <property type="component" value="Unassembled WGS sequence"/>
</dbReference>
<feature type="compositionally biased region" description="Low complexity" evidence="1">
    <location>
        <begin position="144"/>
        <end position="158"/>
    </location>
</feature>
<keyword evidence="3" id="KW-1185">Reference proteome</keyword>
<feature type="compositionally biased region" description="Pro residues" evidence="1">
    <location>
        <begin position="287"/>
        <end position="297"/>
    </location>
</feature>
<comment type="caution">
    <text evidence="2">The sequence shown here is derived from an EMBL/GenBank/DDBJ whole genome shotgun (WGS) entry which is preliminary data.</text>
</comment>
<proteinExistence type="predicted"/>
<organism evidence="2 3">
    <name type="scientific">Cercophora samala</name>
    <dbReference type="NCBI Taxonomy" id="330535"/>
    <lineage>
        <taxon>Eukaryota</taxon>
        <taxon>Fungi</taxon>
        <taxon>Dikarya</taxon>
        <taxon>Ascomycota</taxon>
        <taxon>Pezizomycotina</taxon>
        <taxon>Sordariomycetes</taxon>
        <taxon>Sordariomycetidae</taxon>
        <taxon>Sordariales</taxon>
        <taxon>Lasiosphaeriaceae</taxon>
        <taxon>Cercophora</taxon>
    </lineage>
</organism>
<name>A0AA39Z8R8_9PEZI</name>
<gene>
    <name evidence="2" type="ORF">QBC41DRAFT_280972</name>
</gene>
<evidence type="ECO:0000313" key="2">
    <source>
        <dbReference type="EMBL" id="KAK0666348.1"/>
    </source>
</evidence>
<accession>A0AA39Z8R8</accession>
<feature type="compositionally biased region" description="Pro residues" evidence="1">
    <location>
        <begin position="206"/>
        <end position="220"/>
    </location>
</feature>
<reference evidence="2" key="1">
    <citation type="submission" date="2023-06" db="EMBL/GenBank/DDBJ databases">
        <title>Genome-scale phylogeny and comparative genomics of the fungal order Sordariales.</title>
        <authorList>
            <consortium name="Lawrence Berkeley National Laboratory"/>
            <person name="Hensen N."/>
            <person name="Bonometti L."/>
            <person name="Westerberg I."/>
            <person name="Brannstrom I.O."/>
            <person name="Guillou S."/>
            <person name="Cros-Aarteil S."/>
            <person name="Calhoun S."/>
            <person name="Haridas S."/>
            <person name="Kuo A."/>
            <person name="Mondo S."/>
            <person name="Pangilinan J."/>
            <person name="Riley R."/>
            <person name="Labutti K."/>
            <person name="Andreopoulos B."/>
            <person name="Lipzen A."/>
            <person name="Chen C."/>
            <person name="Yanf M."/>
            <person name="Daum C."/>
            <person name="Ng V."/>
            <person name="Clum A."/>
            <person name="Steindorff A."/>
            <person name="Ohm R."/>
            <person name="Martin F."/>
            <person name="Silar P."/>
            <person name="Natvig D."/>
            <person name="Lalanne C."/>
            <person name="Gautier V."/>
            <person name="Ament-Velasquez S.L."/>
            <person name="Kruys A."/>
            <person name="Hutchinson M.I."/>
            <person name="Powell A.J."/>
            <person name="Barry K."/>
            <person name="Miller A.N."/>
            <person name="Grigoriev I.V."/>
            <person name="Debuchy R."/>
            <person name="Gladieux P."/>
            <person name="Thoren M.H."/>
            <person name="Johannesson H."/>
        </authorList>
    </citation>
    <scope>NUCLEOTIDE SEQUENCE</scope>
    <source>
        <strain evidence="2">CBS 307.81</strain>
    </source>
</reference>
<feature type="compositionally biased region" description="Low complexity" evidence="1">
    <location>
        <begin position="240"/>
        <end position="267"/>
    </location>
</feature>
<protein>
    <submittedName>
        <fullName evidence="2">Uncharacterized protein</fullName>
    </submittedName>
</protein>
<dbReference type="EMBL" id="JAULSY010000089">
    <property type="protein sequence ID" value="KAK0666348.1"/>
    <property type="molecule type" value="Genomic_DNA"/>
</dbReference>
<evidence type="ECO:0000256" key="1">
    <source>
        <dbReference type="SAM" id="MobiDB-lite"/>
    </source>
</evidence>
<evidence type="ECO:0000313" key="3">
    <source>
        <dbReference type="Proteomes" id="UP001174997"/>
    </source>
</evidence>
<feature type="region of interest" description="Disordered" evidence="1">
    <location>
        <begin position="108"/>
        <end position="318"/>
    </location>
</feature>
<feature type="compositionally biased region" description="Low complexity" evidence="1">
    <location>
        <begin position="191"/>
        <end position="205"/>
    </location>
</feature>
<dbReference type="AlphaFoldDB" id="A0AA39Z8R8"/>